<dbReference type="EC" id="3.1.3.25" evidence="6"/>
<feature type="binding site" evidence="5">
    <location>
        <position position="83"/>
    </location>
    <ligand>
        <name>Mg(2+)</name>
        <dbReference type="ChEBI" id="CHEBI:18420"/>
        <label>1</label>
        <note>catalytic</note>
    </ligand>
</feature>
<dbReference type="GO" id="GO:0008934">
    <property type="term" value="F:inositol monophosphate 1-phosphatase activity"/>
    <property type="evidence" value="ECO:0007669"/>
    <property type="project" value="TreeGrafter"/>
</dbReference>
<dbReference type="InterPro" id="IPR000760">
    <property type="entry name" value="Inositol_monophosphatase-like"/>
</dbReference>
<evidence type="ECO:0000313" key="7">
    <source>
        <dbReference type="Proteomes" id="UP000254634"/>
    </source>
</evidence>
<protein>
    <submittedName>
        <fullName evidence="6">Inositol monophosphatase</fullName>
        <ecNumber evidence="6">3.1.3.25</ecNumber>
    </submittedName>
</protein>
<name>A0A380KW92_9STRE</name>
<dbReference type="AlphaFoldDB" id="A0A380KW92"/>
<dbReference type="RefSeq" id="WP_018372526.1">
    <property type="nucleotide sequence ID" value="NZ_UHFR01000005.1"/>
</dbReference>
<gene>
    <name evidence="6" type="primary">suhB</name>
    <name evidence="6" type="ORF">NCTC13765_00398</name>
</gene>
<dbReference type="PRINTS" id="PR00377">
    <property type="entry name" value="IMPHPHTASES"/>
</dbReference>
<dbReference type="FunFam" id="3.30.540.10:FF:000003">
    <property type="entry name" value="Inositol-1-monophosphatase"/>
    <property type="match status" value="1"/>
</dbReference>
<dbReference type="CDD" id="cd01637">
    <property type="entry name" value="IMPase_like"/>
    <property type="match status" value="1"/>
</dbReference>
<sequence length="266" mass="29840">MKNKLAFAKQIVLEAGEFLRTHRLDELNISQKTSQTDLVTQMDRQVQQSLIEKIQKCYPADHILAEEDGVRHDISDGNVWVIDPIDGTTNFIVQHSDFAVMVAYFEKGVGQFGLIYDVMADQLLYGGGEFPVYCNEQILPTFTSSELKMSLLSINAGMFEKNQWGLADLAAKSLGVRVYGSAAISFSRVLTGKLLAYFTCICPWDYAAASIMGEKLGYVTLTLNGDKPNFQSQQAIMMVPHCMQEEFLNYLKSHKEMTSEFATRLS</sequence>
<evidence type="ECO:0000256" key="5">
    <source>
        <dbReference type="PIRSR" id="PIRSR600760-2"/>
    </source>
</evidence>
<dbReference type="STRING" id="1123307.GCA_000380065_01811"/>
<dbReference type="Gene3D" id="3.40.190.80">
    <property type="match status" value="1"/>
</dbReference>
<evidence type="ECO:0000256" key="2">
    <source>
        <dbReference type="ARBA" id="ARBA00022723"/>
    </source>
</evidence>
<evidence type="ECO:0000256" key="3">
    <source>
        <dbReference type="ARBA" id="ARBA00022801"/>
    </source>
</evidence>
<reference evidence="6" key="1">
    <citation type="submission" date="2018-06" db="EMBL/GenBank/DDBJ databases">
        <authorList>
            <consortium name="Pathogen Informatics"/>
            <person name="Doyle S."/>
        </authorList>
    </citation>
    <scope>NUCLEOTIDE SEQUENCE [LARGE SCALE GENOMIC DNA]</scope>
    <source>
        <strain evidence="6">NCTC13765</strain>
    </source>
</reference>
<keyword evidence="2 5" id="KW-0479">Metal-binding</keyword>
<organism evidence="6 7">
    <name type="scientific">Streptococcus massiliensis</name>
    <dbReference type="NCBI Taxonomy" id="313439"/>
    <lineage>
        <taxon>Bacteria</taxon>
        <taxon>Bacillati</taxon>
        <taxon>Bacillota</taxon>
        <taxon>Bacilli</taxon>
        <taxon>Lactobacillales</taxon>
        <taxon>Streptococcaceae</taxon>
        <taxon>Streptococcus</taxon>
    </lineage>
</organism>
<dbReference type="Pfam" id="PF00459">
    <property type="entry name" value="Inositol_P"/>
    <property type="match status" value="1"/>
</dbReference>
<dbReference type="SUPFAM" id="SSF56655">
    <property type="entry name" value="Carbohydrate phosphatase"/>
    <property type="match status" value="1"/>
</dbReference>
<feature type="binding site" evidence="5">
    <location>
        <position position="86"/>
    </location>
    <ligand>
        <name>Mg(2+)</name>
        <dbReference type="ChEBI" id="CHEBI:18420"/>
        <label>1</label>
        <note>catalytic</note>
    </ligand>
</feature>
<dbReference type="EMBL" id="UHFR01000005">
    <property type="protein sequence ID" value="SUN75955.1"/>
    <property type="molecule type" value="Genomic_DNA"/>
</dbReference>
<keyword evidence="4 5" id="KW-0460">Magnesium</keyword>
<keyword evidence="7" id="KW-1185">Reference proteome</keyword>
<dbReference type="OrthoDB" id="9772456at2"/>
<evidence type="ECO:0000256" key="1">
    <source>
        <dbReference type="ARBA" id="ARBA00001946"/>
    </source>
</evidence>
<dbReference type="PANTHER" id="PTHR20854:SF4">
    <property type="entry name" value="INOSITOL-1-MONOPHOSPHATASE-RELATED"/>
    <property type="match status" value="1"/>
</dbReference>
<proteinExistence type="predicted"/>
<feature type="binding site" evidence="5">
    <location>
        <position position="85"/>
    </location>
    <ligand>
        <name>Mg(2+)</name>
        <dbReference type="ChEBI" id="CHEBI:18420"/>
        <label>1</label>
        <note>catalytic</note>
    </ligand>
</feature>
<dbReference type="GO" id="GO:0006020">
    <property type="term" value="P:inositol metabolic process"/>
    <property type="evidence" value="ECO:0007669"/>
    <property type="project" value="TreeGrafter"/>
</dbReference>
<dbReference type="Proteomes" id="UP000254634">
    <property type="component" value="Unassembled WGS sequence"/>
</dbReference>
<evidence type="ECO:0000256" key="4">
    <source>
        <dbReference type="ARBA" id="ARBA00022842"/>
    </source>
</evidence>
<dbReference type="GO" id="GO:0007165">
    <property type="term" value="P:signal transduction"/>
    <property type="evidence" value="ECO:0007669"/>
    <property type="project" value="TreeGrafter"/>
</dbReference>
<feature type="binding site" evidence="5">
    <location>
        <position position="66"/>
    </location>
    <ligand>
        <name>Mg(2+)</name>
        <dbReference type="ChEBI" id="CHEBI:18420"/>
        <label>1</label>
        <note>catalytic</note>
    </ligand>
</feature>
<feature type="binding site" evidence="5">
    <location>
        <position position="205"/>
    </location>
    <ligand>
        <name>Mg(2+)</name>
        <dbReference type="ChEBI" id="CHEBI:18420"/>
        <label>1</label>
        <note>catalytic</note>
    </ligand>
</feature>
<dbReference type="Gene3D" id="3.30.540.10">
    <property type="entry name" value="Fructose-1,6-Bisphosphatase, subunit A, domain 1"/>
    <property type="match status" value="1"/>
</dbReference>
<evidence type="ECO:0000313" key="6">
    <source>
        <dbReference type="EMBL" id="SUN75955.1"/>
    </source>
</evidence>
<accession>A0A380KW92</accession>
<comment type="cofactor">
    <cofactor evidence="1 5">
        <name>Mg(2+)</name>
        <dbReference type="ChEBI" id="CHEBI:18420"/>
    </cofactor>
</comment>
<dbReference type="GO" id="GO:0046872">
    <property type="term" value="F:metal ion binding"/>
    <property type="evidence" value="ECO:0007669"/>
    <property type="project" value="UniProtKB-KW"/>
</dbReference>
<keyword evidence="3 6" id="KW-0378">Hydrolase</keyword>
<dbReference type="PANTHER" id="PTHR20854">
    <property type="entry name" value="INOSITOL MONOPHOSPHATASE"/>
    <property type="match status" value="1"/>
</dbReference>